<dbReference type="InterPro" id="IPR040976">
    <property type="entry name" value="Pkinase_fungal"/>
</dbReference>
<protein>
    <recommendedName>
        <fullName evidence="2">Fungal-type protein kinase domain-containing protein</fullName>
    </recommendedName>
</protein>
<dbReference type="Pfam" id="PF17667">
    <property type="entry name" value="Pkinase_fungal"/>
    <property type="match status" value="1"/>
</dbReference>
<keyword evidence="4" id="KW-1185">Reference proteome</keyword>
<proteinExistence type="predicted"/>
<reference evidence="3 4" key="1">
    <citation type="journal article" date="2020" name="ISME J.">
        <title>Uncovering the hidden diversity of litter-decomposition mechanisms in mushroom-forming fungi.</title>
        <authorList>
            <person name="Floudas D."/>
            <person name="Bentzer J."/>
            <person name="Ahren D."/>
            <person name="Johansson T."/>
            <person name="Persson P."/>
            <person name="Tunlid A."/>
        </authorList>
    </citation>
    <scope>NUCLEOTIDE SEQUENCE [LARGE SCALE GENOMIC DNA]</scope>
    <source>
        <strain evidence="3 4">CBS 175.51</strain>
    </source>
</reference>
<dbReference type="OrthoDB" id="3271139at2759"/>
<feature type="compositionally biased region" description="Acidic residues" evidence="1">
    <location>
        <begin position="26"/>
        <end position="37"/>
    </location>
</feature>
<feature type="domain" description="Fungal-type protein kinase" evidence="2">
    <location>
        <begin position="67"/>
        <end position="228"/>
    </location>
</feature>
<accession>A0A8H5F9B7</accession>
<evidence type="ECO:0000313" key="4">
    <source>
        <dbReference type="Proteomes" id="UP000541558"/>
    </source>
</evidence>
<gene>
    <name evidence="3" type="ORF">D9611_015096</name>
</gene>
<dbReference type="EMBL" id="JAACJK010000155">
    <property type="protein sequence ID" value="KAF5327973.1"/>
    <property type="molecule type" value="Genomic_DNA"/>
</dbReference>
<evidence type="ECO:0000256" key="1">
    <source>
        <dbReference type="SAM" id="MobiDB-lite"/>
    </source>
</evidence>
<evidence type="ECO:0000259" key="2">
    <source>
        <dbReference type="Pfam" id="PF17667"/>
    </source>
</evidence>
<organism evidence="3 4">
    <name type="scientific">Ephemerocybe angulata</name>
    <dbReference type="NCBI Taxonomy" id="980116"/>
    <lineage>
        <taxon>Eukaryota</taxon>
        <taxon>Fungi</taxon>
        <taxon>Dikarya</taxon>
        <taxon>Basidiomycota</taxon>
        <taxon>Agaricomycotina</taxon>
        <taxon>Agaricomycetes</taxon>
        <taxon>Agaricomycetidae</taxon>
        <taxon>Agaricales</taxon>
        <taxon>Agaricineae</taxon>
        <taxon>Psathyrellaceae</taxon>
        <taxon>Ephemerocybe</taxon>
    </lineage>
</organism>
<sequence length="264" mass="29069">MGKAGLRENGLRLSLVPDVGNVGESGIDDNASDDSVEGGDQRTGEGSNSVASLGFDGSTVPVALRLDEVNAVQNRERLVQAMRESMYGDISRNFIYGISIEDDRVSLWYSTRKTTVKATTFSYITRPDLLIRVFVSLFSADRDALGYESHITRLADVEPTAAVKAGPNQDPSFFFKTTNLVSAGNSRIWKAVEVMSKSNLKPKPKGREIILKDTWLDADSATEFDLQRRLFQDIDILKQSDWESLPILKGIPPIGKSFVVYGAI</sequence>
<name>A0A8H5F9B7_9AGAR</name>
<feature type="region of interest" description="Disordered" evidence="1">
    <location>
        <begin position="22"/>
        <end position="53"/>
    </location>
</feature>
<dbReference type="Proteomes" id="UP000541558">
    <property type="component" value="Unassembled WGS sequence"/>
</dbReference>
<evidence type="ECO:0000313" key="3">
    <source>
        <dbReference type="EMBL" id="KAF5327973.1"/>
    </source>
</evidence>
<dbReference type="AlphaFoldDB" id="A0A8H5F9B7"/>
<comment type="caution">
    <text evidence="3">The sequence shown here is derived from an EMBL/GenBank/DDBJ whole genome shotgun (WGS) entry which is preliminary data.</text>
</comment>